<evidence type="ECO:0000313" key="5">
    <source>
        <dbReference type="Proteomes" id="UP001154282"/>
    </source>
</evidence>
<dbReference type="GO" id="GO:0005524">
    <property type="term" value="F:ATP binding"/>
    <property type="evidence" value="ECO:0007669"/>
    <property type="project" value="InterPro"/>
</dbReference>
<sequence>MGLNTTSKPSTMSAISQLILLLLLLGCSTATIVVSQTATNFSCSRSGEPTHPCKTYLSYHVQSPNFLNLGSISDLFGVSRLSIATASSLASEDSTLVPDQLLLIPVECGCTGNNSFANLTYQIKGGDNFYSVSVTPLENLTNWQLVEALNPGVTPTLLHPGDQVTFPLLCQCPSRMQIDNGIEFLITYVLRIDDTLKSVAEKLDSSVNEILLANNYMNFSEAINHPVLVPVTSLPVLKSMNPSSPKTRESKLHWIIVIVATTISALVILYLGFVFGCRRSSSNKRFLLVRKNSNLETDELMMRQAKKLKQKKVDYLPGVSGYLNKQTIYDVNTILEVTMDLHDCYKIGGSVYRATIDGQVLAVKKFEGEATVELQILQKVNHANLVKLMGVSCDQEGNFLLVYEYAENGSLDKWLFRKSAPSSSSSSGSLSFLSWSRRVQIALDVANGLHYLHEHVQPSSIAHRDIRSSNILLDSKFRAKVTNFALARFAEESIAPKVDVFAFGVVLLELLSGKKAMVTKESGEIVLLSKEIKTVLEVAEKREENLKNWMDPNLENMYPIDGALSLAILARACTFEKSSARPSMGEVVFNLTVLTQSPLDDSLEEVWPTKLDAEELLQIISPVTAR</sequence>
<keyword evidence="5" id="KW-1185">Reference proteome</keyword>
<feature type="domain" description="Protein kinase" evidence="3">
    <location>
        <begin position="337"/>
        <end position="626"/>
    </location>
</feature>
<dbReference type="Gene3D" id="1.10.510.10">
    <property type="entry name" value="Transferase(Phosphotransferase) domain 1"/>
    <property type="match status" value="2"/>
</dbReference>
<comment type="caution">
    <text evidence="4">The sequence shown here is derived from an EMBL/GenBank/DDBJ whole genome shotgun (WGS) entry which is preliminary data.</text>
</comment>
<dbReference type="SMART" id="SM00219">
    <property type="entry name" value="TyrKc"/>
    <property type="match status" value="1"/>
</dbReference>
<keyword evidence="2" id="KW-0732">Signal</keyword>
<dbReference type="Pfam" id="PF23457">
    <property type="entry name" value="LysM2_NFP"/>
    <property type="match status" value="1"/>
</dbReference>
<reference evidence="4" key="1">
    <citation type="submission" date="2022-08" db="EMBL/GenBank/DDBJ databases">
        <authorList>
            <person name="Gutierrez-Valencia J."/>
        </authorList>
    </citation>
    <scope>NUCLEOTIDE SEQUENCE</scope>
</reference>
<dbReference type="AlphaFoldDB" id="A0AAV0L6F8"/>
<feature type="transmembrane region" description="Helical" evidence="1">
    <location>
        <begin position="252"/>
        <end position="275"/>
    </location>
</feature>
<feature type="signal peptide" evidence="2">
    <location>
        <begin position="1"/>
        <end position="30"/>
    </location>
</feature>
<dbReference type="Proteomes" id="UP001154282">
    <property type="component" value="Unassembled WGS sequence"/>
</dbReference>
<evidence type="ECO:0000259" key="3">
    <source>
        <dbReference type="PROSITE" id="PS50011"/>
    </source>
</evidence>
<dbReference type="InterPro" id="IPR020635">
    <property type="entry name" value="Tyr_kinase_cat_dom"/>
</dbReference>
<proteinExistence type="predicted"/>
<name>A0AAV0L6F8_9ROSI</name>
<dbReference type="InterPro" id="IPR052611">
    <property type="entry name" value="Plant_RLK_LysM"/>
</dbReference>
<accession>A0AAV0L6F8</accession>
<dbReference type="InterPro" id="IPR001245">
    <property type="entry name" value="Ser-Thr/Tyr_kinase_cat_dom"/>
</dbReference>
<dbReference type="GO" id="GO:0004713">
    <property type="term" value="F:protein tyrosine kinase activity"/>
    <property type="evidence" value="ECO:0007669"/>
    <property type="project" value="InterPro"/>
</dbReference>
<dbReference type="EMBL" id="CAMGYJ010000006">
    <property type="protein sequence ID" value="CAI0429364.1"/>
    <property type="molecule type" value="Genomic_DNA"/>
</dbReference>
<dbReference type="PANTHER" id="PTHR45927">
    <property type="entry name" value="LYSM-DOMAIN RECEPTOR-LIKE KINASE-RELATED"/>
    <property type="match status" value="1"/>
</dbReference>
<dbReference type="InterPro" id="IPR011009">
    <property type="entry name" value="Kinase-like_dom_sf"/>
</dbReference>
<dbReference type="InterPro" id="IPR056561">
    <property type="entry name" value="NFP_LYK_LysM1"/>
</dbReference>
<dbReference type="Pfam" id="PF07714">
    <property type="entry name" value="PK_Tyr_Ser-Thr"/>
    <property type="match status" value="1"/>
</dbReference>
<dbReference type="Gene3D" id="3.30.200.20">
    <property type="entry name" value="Phosphorylase Kinase, domain 1"/>
    <property type="match status" value="1"/>
</dbReference>
<keyword evidence="1" id="KW-0812">Transmembrane</keyword>
<feature type="chain" id="PRO_5043897480" description="Protein kinase domain-containing protein" evidence="2">
    <location>
        <begin position="31"/>
        <end position="626"/>
    </location>
</feature>
<dbReference type="InterPro" id="IPR000719">
    <property type="entry name" value="Prot_kinase_dom"/>
</dbReference>
<dbReference type="InterPro" id="IPR059143">
    <property type="entry name" value="NFP_LysM2"/>
</dbReference>
<dbReference type="Pfam" id="PF23462">
    <property type="entry name" value="LysM3_NFP"/>
    <property type="match status" value="1"/>
</dbReference>
<dbReference type="Pfam" id="PF23446">
    <property type="entry name" value="LysM1_NFP_LYK"/>
    <property type="match status" value="1"/>
</dbReference>
<keyword evidence="1" id="KW-1133">Transmembrane helix</keyword>
<gene>
    <name evidence="4" type="ORF">LITE_LOCUS22091</name>
</gene>
<evidence type="ECO:0000313" key="4">
    <source>
        <dbReference type="EMBL" id="CAI0429364.1"/>
    </source>
</evidence>
<dbReference type="PANTHER" id="PTHR45927:SF2">
    <property type="entry name" value="SERINE_THREONINE RECEPTOR-LIKE KINASE NFP"/>
    <property type="match status" value="1"/>
</dbReference>
<dbReference type="PROSITE" id="PS50011">
    <property type="entry name" value="PROTEIN_KINASE_DOM"/>
    <property type="match status" value="1"/>
</dbReference>
<dbReference type="SUPFAM" id="SSF56112">
    <property type="entry name" value="Protein kinase-like (PK-like)"/>
    <property type="match status" value="1"/>
</dbReference>
<protein>
    <recommendedName>
        <fullName evidence="3">Protein kinase domain-containing protein</fullName>
    </recommendedName>
</protein>
<organism evidence="4 5">
    <name type="scientific">Linum tenue</name>
    <dbReference type="NCBI Taxonomy" id="586396"/>
    <lineage>
        <taxon>Eukaryota</taxon>
        <taxon>Viridiplantae</taxon>
        <taxon>Streptophyta</taxon>
        <taxon>Embryophyta</taxon>
        <taxon>Tracheophyta</taxon>
        <taxon>Spermatophyta</taxon>
        <taxon>Magnoliopsida</taxon>
        <taxon>eudicotyledons</taxon>
        <taxon>Gunneridae</taxon>
        <taxon>Pentapetalae</taxon>
        <taxon>rosids</taxon>
        <taxon>fabids</taxon>
        <taxon>Malpighiales</taxon>
        <taxon>Linaceae</taxon>
        <taxon>Linum</taxon>
    </lineage>
</organism>
<evidence type="ECO:0000256" key="2">
    <source>
        <dbReference type="SAM" id="SignalP"/>
    </source>
</evidence>
<dbReference type="InterPro" id="IPR059144">
    <property type="entry name" value="NFP_LysM3"/>
</dbReference>
<evidence type="ECO:0000256" key="1">
    <source>
        <dbReference type="SAM" id="Phobius"/>
    </source>
</evidence>
<keyword evidence="1" id="KW-0472">Membrane</keyword>